<protein>
    <submittedName>
        <fullName evidence="2">Uncharacterized protein</fullName>
    </submittedName>
</protein>
<feature type="region of interest" description="Disordered" evidence="1">
    <location>
        <begin position="1"/>
        <end position="35"/>
    </location>
</feature>
<dbReference type="Proteomes" id="UP001323405">
    <property type="component" value="Unassembled WGS sequence"/>
</dbReference>
<dbReference type="GeneID" id="87913898"/>
<comment type="caution">
    <text evidence="2">The sequence shown here is derived from an EMBL/GenBank/DDBJ whole genome shotgun (WGS) entry which is preliminary data.</text>
</comment>
<reference evidence="2 3" key="1">
    <citation type="journal article" date="2023" name="bioRxiv">
        <title>High-quality genome assemblies of four members of thePodospora anserinaspecies complex.</title>
        <authorList>
            <person name="Ament-Velasquez S.L."/>
            <person name="Vogan A.A."/>
            <person name="Wallerman O."/>
            <person name="Hartmann F."/>
            <person name="Gautier V."/>
            <person name="Silar P."/>
            <person name="Giraud T."/>
            <person name="Johannesson H."/>
        </authorList>
    </citation>
    <scope>NUCLEOTIDE SEQUENCE [LARGE SCALE GENOMIC DNA]</scope>
    <source>
        <strain evidence="2 3">CBS 415.72m</strain>
    </source>
</reference>
<name>A0ABR0G580_9PEZI</name>
<feature type="compositionally biased region" description="Pro residues" evidence="1">
    <location>
        <begin position="1"/>
        <end position="14"/>
    </location>
</feature>
<gene>
    <name evidence="2" type="ORF">QC762_711400</name>
</gene>
<feature type="compositionally biased region" description="Low complexity" evidence="1">
    <location>
        <begin position="15"/>
        <end position="24"/>
    </location>
</feature>
<proteinExistence type="predicted"/>
<keyword evidence="3" id="KW-1185">Reference proteome</keyword>
<evidence type="ECO:0000313" key="3">
    <source>
        <dbReference type="Proteomes" id="UP001323405"/>
    </source>
</evidence>
<sequence>MSTTPPSKPPPGFSGPPQQQQSPPYGDNDDEGKGKQRVLPRNLALSNYDPQAVPVRPHDMSIPLSSLTAYQLRPPVRLSRAWRPNCHHSVMSTLYQVNERFKCDNCKRSHPFGWLYRCVMDREPLIIGIKELGFQIAFDQLGHNFSQQMTLGKHGADARTEKYSFLDEISQEQLWNYTPEELKEILAQRDHILDVITNERLRDQDFNNQYGFKYPDDDRPWMPDPKYECQHKVCHRCHPIGRQKSWVSLDGVLNGDIPPTVATGYSFSQVKMRPCVDVETVKNLGCRPVPLPRGHKARAPVTSSSSSVSPNEIIDDHVMTESTGMVYDQDTGDLIASISTFGPPVLASPPITAEPVFSVDLDGLWTRITAPGYTTSVKDDDTESETDLSSSFEHAEHNKTDAEEANGMDIFGSEPLEVIEGVALTEEAVEFGTADIVVTTTANGVADTTGLTTPTLGVPPGLSPSSGMSNEQ</sequence>
<accession>A0ABR0G580</accession>
<evidence type="ECO:0000313" key="2">
    <source>
        <dbReference type="EMBL" id="KAK4650872.1"/>
    </source>
</evidence>
<feature type="region of interest" description="Disordered" evidence="1">
    <location>
        <begin position="446"/>
        <end position="472"/>
    </location>
</feature>
<dbReference type="RefSeq" id="XP_062739847.1">
    <property type="nucleotide sequence ID" value="XM_062893991.1"/>
</dbReference>
<feature type="compositionally biased region" description="Basic and acidic residues" evidence="1">
    <location>
        <begin position="393"/>
        <end position="402"/>
    </location>
</feature>
<feature type="region of interest" description="Disordered" evidence="1">
    <location>
        <begin position="373"/>
        <end position="406"/>
    </location>
</feature>
<organism evidence="2 3">
    <name type="scientific">Podospora pseudocomata</name>
    <dbReference type="NCBI Taxonomy" id="2093779"/>
    <lineage>
        <taxon>Eukaryota</taxon>
        <taxon>Fungi</taxon>
        <taxon>Dikarya</taxon>
        <taxon>Ascomycota</taxon>
        <taxon>Pezizomycotina</taxon>
        <taxon>Sordariomycetes</taxon>
        <taxon>Sordariomycetidae</taxon>
        <taxon>Sordariales</taxon>
        <taxon>Podosporaceae</taxon>
        <taxon>Podospora</taxon>
    </lineage>
</organism>
<feature type="compositionally biased region" description="Low complexity" evidence="1">
    <location>
        <begin position="448"/>
        <end position="472"/>
    </location>
</feature>
<evidence type="ECO:0000256" key="1">
    <source>
        <dbReference type="SAM" id="MobiDB-lite"/>
    </source>
</evidence>
<dbReference type="EMBL" id="JAFFHA010000009">
    <property type="protein sequence ID" value="KAK4650872.1"/>
    <property type="molecule type" value="Genomic_DNA"/>
</dbReference>